<dbReference type="EMBL" id="JAWRVE010000006">
    <property type="protein sequence ID" value="KAL1881263.1"/>
    <property type="molecule type" value="Genomic_DNA"/>
</dbReference>
<evidence type="ECO:0000313" key="2">
    <source>
        <dbReference type="EMBL" id="KAL1881263.1"/>
    </source>
</evidence>
<feature type="compositionally biased region" description="Low complexity" evidence="1">
    <location>
        <begin position="47"/>
        <end position="65"/>
    </location>
</feature>
<sequence>MVSFFGLGKKKKETTSSEDGPVHSLYAQQWKREQSPFGPRVPQNNTSSTSLPARPSSSHSSKGPSGQKNSVYGNKSATGSMQDLSTSGSKRPGSGKMLPRTGSPLRPTSSDGGGRPKPNLGNARPMSPGSLAAAASQAGFRFENGPQRPSQGAGAQQSPRSSSSTRSSSNNESQQPRTPGDNNKRPSPGSIERNRSPLGRYEVRSEAEDSEVSSPMSQAQTSRSNVTSLTSIGSEMDKQIGQWAVRVSASSSSGTGIDEKVHSPTDKSAFDLEEEQQQQQQADPSEENGLRALDTISISEPRQSLMPLSAHDPAAGDGRGYSMILQYYLDSDARESMVI</sequence>
<feature type="compositionally biased region" description="Basic and acidic residues" evidence="1">
    <location>
        <begin position="257"/>
        <end position="270"/>
    </location>
</feature>
<evidence type="ECO:0000313" key="3">
    <source>
        <dbReference type="Proteomes" id="UP001583177"/>
    </source>
</evidence>
<dbReference type="Proteomes" id="UP001583177">
    <property type="component" value="Unassembled WGS sequence"/>
</dbReference>
<accession>A0ABR3Y088</accession>
<feature type="region of interest" description="Disordered" evidence="1">
    <location>
        <begin position="1"/>
        <end position="292"/>
    </location>
</feature>
<reference evidence="2 3" key="1">
    <citation type="journal article" date="2024" name="IMA Fungus">
        <title>IMA Genome - F19 : A genome assembly and annotation guide to empower mycologists, including annotated draft genome sequences of Ceratocystis pirilliformis, Diaporthe australafricana, Fusarium ophioides, Paecilomyces lecythidis, and Sporothrix stenoceras.</title>
        <authorList>
            <person name="Aylward J."/>
            <person name="Wilson A.M."/>
            <person name="Visagie C.M."/>
            <person name="Spraker J."/>
            <person name="Barnes I."/>
            <person name="Buitendag C."/>
            <person name="Ceriani C."/>
            <person name="Del Mar Angel L."/>
            <person name="du Plessis D."/>
            <person name="Fuchs T."/>
            <person name="Gasser K."/>
            <person name="Kramer D."/>
            <person name="Li W."/>
            <person name="Munsamy K."/>
            <person name="Piso A."/>
            <person name="Price J.L."/>
            <person name="Sonnekus B."/>
            <person name="Thomas C."/>
            <person name="van der Nest A."/>
            <person name="van Dijk A."/>
            <person name="van Heerden A."/>
            <person name="van Vuuren N."/>
            <person name="Yilmaz N."/>
            <person name="Duong T.A."/>
            <person name="van der Merwe N.A."/>
            <person name="Wingfield M.J."/>
            <person name="Wingfield B.D."/>
        </authorList>
    </citation>
    <scope>NUCLEOTIDE SEQUENCE [LARGE SCALE GENOMIC DNA]</scope>
    <source>
        <strain evidence="2 3">CMW 18300</strain>
    </source>
</reference>
<proteinExistence type="predicted"/>
<evidence type="ECO:0000256" key="1">
    <source>
        <dbReference type="SAM" id="MobiDB-lite"/>
    </source>
</evidence>
<gene>
    <name evidence="2" type="ORF">Daus18300_001115</name>
</gene>
<organism evidence="2 3">
    <name type="scientific">Diaporthe australafricana</name>
    <dbReference type="NCBI Taxonomy" id="127596"/>
    <lineage>
        <taxon>Eukaryota</taxon>
        <taxon>Fungi</taxon>
        <taxon>Dikarya</taxon>
        <taxon>Ascomycota</taxon>
        <taxon>Pezizomycotina</taxon>
        <taxon>Sordariomycetes</taxon>
        <taxon>Sordariomycetidae</taxon>
        <taxon>Diaporthales</taxon>
        <taxon>Diaporthaceae</taxon>
        <taxon>Diaporthe</taxon>
    </lineage>
</organism>
<protein>
    <submittedName>
        <fullName evidence="2">Uncharacterized protein</fullName>
    </submittedName>
</protein>
<feature type="compositionally biased region" description="Polar residues" evidence="1">
    <location>
        <begin position="66"/>
        <end position="89"/>
    </location>
</feature>
<keyword evidence="3" id="KW-1185">Reference proteome</keyword>
<feature type="compositionally biased region" description="Polar residues" evidence="1">
    <location>
        <begin position="212"/>
        <end position="233"/>
    </location>
</feature>
<name>A0ABR3Y088_9PEZI</name>
<feature type="compositionally biased region" description="Low complexity" evidence="1">
    <location>
        <begin position="150"/>
        <end position="175"/>
    </location>
</feature>
<comment type="caution">
    <text evidence="2">The sequence shown here is derived from an EMBL/GenBank/DDBJ whole genome shotgun (WGS) entry which is preliminary data.</text>
</comment>